<dbReference type="InterPro" id="IPR012893">
    <property type="entry name" value="HipA-like_C"/>
</dbReference>
<dbReference type="GO" id="GO:0005829">
    <property type="term" value="C:cytosol"/>
    <property type="evidence" value="ECO:0007669"/>
    <property type="project" value="TreeGrafter"/>
</dbReference>
<dbReference type="EMBL" id="SNZP01000012">
    <property type="protein sequence ID" value="TDR73923.1"/>
    <property type="molecule type" value="Genomic_DNA"/>
</dbReference>
<organism evidence="6 7">
    <name type="scientific">Paludibacterium purpuratum</name>
    <dbReference type="NCBI Taxonomy" id="1144873"/>
    <lineage>
        <taxon>Bacteria</taxon>
        <taxon>Pseudomonadati</taxon>
        <taxon>Pseudomonadota</taxon>
        <taxon>Betaproteobacteria</taxon>
        <taxon>Neisseriales</taxon>
        <taxon>Chromobacteriaceae</taxon>
        <taxon>Paludibacterium</taxon>
    </lineage>
</organism>
<evidence type="ECO:0000256" key="3">
    <source>
        <dbReference type="ARBA" id="ARBA00022777"/>
    </source>
</evidence>
<keyword evidence="3 6" id="KW-0418">Kinase</keyword>
<evidence type="ECO:0000256" key="2">
    <source>
        <dbReference type="ARBA" id="ARBA00022679"/>
    </source>
</evidence>
<dbReference type="Pfam" id="PF13657">
    <property type="entry name" value="Couple_hipA"/>
    <property type="match status" value="1"/>
</dbReference>
<evidence type="ECO:0000313" key="6">
    <source>
        <dbReference type="EMBL" id="TDR73923.1"/>
    </source>
</evidence>
<dbReference type="PANTHER" id="PTHR37419">
    <property type="entry name" value="SERINE/THREONINE-PROTEIN KINASE TOXIN HIPA"/>
    <property type="match status" value="1"/>
</dbReference>
<reference evidence="6 7" key="1">
    <citation type="submission" date="2019-03" db="EMBL/GenBank/DDBJ databases">
        <title>Genomic Encyclopedia of Type Strains, Phase III (KMG-III): the genomes of soil and plant-associated and newly described type strains.</title>
        <authorList>
            <person name="Whitman W."/>
        </authorList>
    </citation>
    <scope>NUCLEOTIDE SEQUENCE [LARGE SCALE GENOMIC DNA]</scope>
    <source>
        <strain evidence="6 7">CECT 8976</strain>
    </source>
</reference>
<gene>
    <name evidence="6" type="ORF">DFP86_112127</name>
</gene>
<sequence>MARRGQNRLHVWMNRELVGYWHFTEAAGHRFQYDAHWLESPFCRPLSLSLPLRSAHDPWHGAPVSRFFDNLLPEQPLQRQRLRLHFGAPSASSFDLLAHIGLDCPGAIQITRDDQPPPLAPPEAAPLLDARDVESLLAALRASPAQAGDTGPLAAVALSGAQDKTALVWHQGKWRMPGHGALSTHLLKLPTERHADSGFALNGSLENAWLCQRIAKAFDVPLPGCELIHLGAQRALLVERADRRWQAEQGYWMGLPREDICQAFGLAPEMKYQIHGGKSAGAIARFMLGSSDAGADRLALLRAMLIFWLLCAFDAHARRFAVRLLPGGRFRLDVPLGVLSAYPLLGSGPGKLAPELIRPALGLSDTPLPPCWRVLDGAQWLAHARACALPREDIERLILDIAAQAVPVSARLRKQLPAGFPVAIAEPILQGVVHAARRLRESL</sequence>
<dbReference type="GO" id="GO:0004674">
    <property type="term" value="F:protein serine/threonine kinase activity"/>
    <property type="evidence" value="ECO:0007669"/>
    <property type="project" value="TreeGrafter"/>
</dbReference>
<dbReference type="Pfam" id="PF07804">
    <property type="entry name" value="HipA_C"/>
    <property type="match status" value="1"/>
</dbReference>
<dbReference type="InterPro" id="IPR017508">
    <property type="entry name" value="HipA_N1"/>
</dbReference>
<protein>
    <submittedName>
        <fullName evidence="6">Serine/threonine-protein kinase HipA</fullName>
    </submittedName>
</protein>
<feature type="domain" description="HipA-like C-terminal" evidence="4">
    <location>
        <begin position="157"/>
        <end position="405"/>
    </location>
</feature>
<dbReference type="PANTHER" id="PTHR37419:SF1">
    <property type="entry name" value="SERINE_THREONINE-PROTEIN KINASE TOXIN HIPA"/>
    <property type="match status" value="1"/>
</dbReference>
<dbReference type="OrthoDB" id="9805913at2"/>
<proteinExistence type="inferred from homology"/>
<dbReference type="NCBIfam" id="TIGR03071">
    <property type="entry name" value="couple_hipA"/>
    <property type="match status" value="1"/>
</dbReference>
<accession>A0A4R7B264</accession>
<name>A0A4R7B264_9NEIS</name>
<evidence type="ECO:0000313" key="7">
    <source>
        <dbReference type="Proteomes" id="UP000295611"/>
    </source>
</evidence>
<comment type="similarity">
    <text evidence="1">Belongs to the HipA Ser/Thr kinase family.</text>
</comment>
<dbReference type="InterPro" id="IPR052028">
    <property type="entry name" value="HipA_Ser/Thr_kinase"/>
</dbReference>
<keyword evidence="7" id="KW-1185">Reference proteome</keyword>
<dbReference type="Proteomes" id="UP000295611">
    <property type="component" value="Unassembled WGS sequence"/>
</dbReference>
<evidence type="ECO:0000259" key="5">
    <source>
        <dbReference type="Pfam" id="PF13657"/>
    </source>
</evidence>
<comment type="caution">
    <text evidence="6">The sequence shown here is derived from an EMBL/GenBank/DDBJ whole genome shotgun (WGS) entry which is preliminary data.</text>
</comment>
<keyword evidence="2" id="KW-0808">Transferase</keyword>
<dbReference type="AlphaFoldDB" id="A0A4R7B264"/>
<feature type="domain" description="HipA N-terminal subdomain 1" evidence="5">
    <location>
        <begin position="9"/>
        <end position="110"/>
    </location>
</feature>
<evidence type="ECO:0000256" key="1">
    <source>
        <dbReference type="ARBA" id="ARBA00010164"/>
    </source>
</evidence>
<evidence type="ECO:0000259" key="4">
    <source>
        <dbReference type="Pfam" id="PF07804"/>
    </source>
</evidence>